<dbReference type="InterPro" id="IPR025326">
    <property type="entry name" value="DUF4232"/>
</dbReference>
<keyword evidence="3" id="KW-1185">Reference proteome</keyword>
<evidence type="ECO:0000259" key="1">
    <source>
        <dbReference type="Pfam" id="PF14016"/>
    </source>
</evidence>
<reference evidence="2 3" key="1">
    <citation type="submission" date="2016-11" db="EMBL/GenBank/DDBJ databases">
        <authorList>
            <person name="Jaros S."/>
            <person name="Januszkiewicz K."/>
            <person name="Wedrychowicz H."/>
        </authorList>
    </citation>
    <scope>NUCLEOTIDE SEQUENCE [LARGE SCALE GENOMIC DNA]</scope>
    <source>
        <strain evidence="2 3">DSM 46144</strain>
    </source>
</reference>
<sequence>MVLLLGACGSGPDEPDVLRPAMNSPSPNITATTPGAAPSGPQCLAPGVEVSIGETNGAMGLRMVGLTLRNCGTDVYRVEGYPVITVLDEERNPLDVAVLHGTEHVHRMEHFAGPPEVLDVPPGGTVGAALVWRNLTTDAATVARGAYLRVAPATGQPAHTLEFPVDPGNTGRLAVSPWTRLR</sequence>
<evidence type="ECO:0000313" key="2">
    <source>
        <dbReference type="EMBL" id="SHN47745.1"/>
    </source>
</evidence>
<accession>A0A1M7RN39</accession>
<name>A0A1M7RN39_9ACTN</name>
<feature type="domain" description="DUF4232" evidence="1">
    <location>
        <begin position="43"/>
        <end position="179"/>
    </location>
</feature>
<dbReference type="AlphaFoldDB" id="A0A1M7RN39"/>
<dbReference type="Pfam" id="PF14016">
    <property type="entry name" value="DUF4232"/>
    <property type="match status" value="1"/>
</dbReference>
<evidence type="ECO:0000313" key="3">
    <source>
        <dbReference type="Proteomes" id="UP000184440"/>
    </source>
</evidence>
<dbReference type="EMBL" id="FRCS01000027">
    <property type="protein sequence ID" value="SHN47745.1"/>
    <property type="molecule type" value="Genomic_DNA"/>
</dbReference>
<dbReference type="STRING" id="134849.SAMN05443668_12748"/>
<proteinExistence type="predicted"/>
<gene>
    <name evidence="2" type="ORF">SAMN05443668_12748</name>
</gene>
<protein>
    <recommendedName>
        <fullName evidence="1">DUF4232 domain-containing protein</fullName>
    </recommendedName>
</protein>
<dbReference type="Proteomes" id="UP000184440">
    <property type="component" value="Unassembled WGS sequence"/>
</dbReference>
<organism evidence="2 3">
    <name type="scientific">Cryptosporangium aurantiacum</name>
    <dbReference type="NCBI Taxonomy" id="134849"/>
    <lineage>
        <taxon>Bacteria</taxon>
        <taxon>Bacillati</taxon>
        <taxon>Actinomycetota</taxon>
        <taxon>Actinomycetes</taxon>
        <taxon>Cryptosporangiales</taxon>
        <taxon>Cryptosporangiaceae</taxon>
        <taxon>Cryptosporangium</taxon>
    </lineage>
</organism>